<name>A0AAV7T781_PLEWA</name>
<sequence length="69" mass="7625">MGAGGTAAPHGGWAPRIDPRERVGVARASSFQRCSGSRVRLLARWRTKSVGNEVGRRAARIWVVRPDQW</sequence>
<keyword evidence="2" id="KW-1185">Reference proteome</keyword>
<accession>A0AAV7T781</accession>
<proteinExistence type="predicted"/>
<evidence type="ECO:0000313" key="2">
    <source>
        <dbReference type="Proteomes" id="UP001066276"/>
    </source>
</evidence>
<gene>
    <name evidence="1" type="ORF">NDU88_003781</name>
</gene>
<reference evidence="1" key="1">
    <citation type="journal article" date="2022" name="bioRxiv">
        <title>Sequencing and chromosome-scale assembly of the giantPleurodeles waltlgenome.</title>
        <authorList>
            <person name="Brown T."/>
            <person name="Elewa A."/>
            <person name="Iarovenko S."/>
            <person name="Subramanian E."/>
            <person name="Araus A.J."/>
            <person name="Petzold A."/>
            <person name="Susuki M."/>
            <person name="Suzuki K.-i.T."/>
            <person name="Hayashi T."/>
            <person name="Toyoda A."/>
            <person name="Oliveira C."/>
            <person name="Osipova E."/>
            <person name="Leigh N.D."/>
            <person name="Simon A."/>
            <person name="Yun M.H."/>
        </authorList>
    </citation>
    <scope>NUCLEOTIDE SEQUENCE</scope>
    <source>
        <strain evidence="1">20211129_DDA</strain>
        <tissue evidence="1">Liver</tissue>
    </source>
</reference>
<dbReference type="AlphaFoldDB" id="A0AAV7T781"/>
<evidence type="ECO:0000313" key="1">
    <source>
        <dbReference type="EMBL" id="KAJ1171924.1"/>
    </source>
</evidence>
<protein>
    <submittedName>
        <fullName evidence="1">Uncharacterized protein</fullName>
    </submittedName>
</protein>
<dbReference type="EMBL" id="JANPWB010000007">
    <property type="protein sequence ID" value="KAJ1171924.1"/>
    <property type="molecule type" value="Genomic_DNA"/>
</dbReference>
<dbReference type="Proteomes" id="UP001066276">
    <property type="component" value="Chromosome 4_1"/>
</dbReference>
<organism evidence="1 2">
    <name type="scientific">Pleurodeles waltl</name>
    <name type="common">Iberian ribbed newt</name>
    <dbReference type="NCBI Taxonomy" id="8319"/>
    <lineage>
        <taxon>Eukaryota</taxon>
        <taxon>Metazoa</taxon>
        <taxon>Chordata</taxon>
        <taxon>Craniata</taxon>
        <taxon>Vertebrata</taxon>
        <taxon>Euteleostomi</taxon>
        <taxon>Amphibia</taxon>
        <taxon>Batrachia</taxon>
        <taxon>Caudata</taxon>
        <taxon>Salamandroidea</taxon>
        <taxon>Salamandridae</taxon>
        <taxon>Pleurodelinae</taxon>
        <taxon>Pleurodeles</taxon>
    </lineage>
</organism>
<comment type="caution">
    <text evidence="1">The sequence shown here is derived from an EMBL/GenBank/DDBJ whole genome shotgun (WGS) entry which is preliminary data.</text>
</comment>